<gene>
    <name evidence="2" type="ORF">KL859_27015</name>
</gene>
<feature type="region of interest" description="Disordered" evidence="1">
    <location>
        <begin position="207"/>
        <end position="261"/>
    </location>
</feature>
<dbReference type="Proteomes" id="UP000696413">
    <property type="component" value="Unassembled WGS sequence"/>
</dbReference>
<proteinExistence type="predicted"/>
<evidence type="ECO:0000313" key="3">
    <source>
        <dbReference type="Proteomes" id="UP000696413"/>
    </source>
</evidence>
<evidence type="ECO:0000313" key="2">
    <source>
        <dbReference type="EMBL" id="MBU8826512.1"/>
    </source>
</evidence>
<feature type="region of interest" description="Disordered" evidence="1">
    <location>
        <begin position="1"/>
        <end position="26"/>
    </location>
</feature>
<evidence type="ECO:0000256" key="1">
    <source>
        <dbReference type="SAM" id="MobiDB-lite"/>
    </source>
</evidence>
<comment type="caution">
    <text evidence="2">The sequence shown here is derived from an EMBL/GenBank/DDBJ whole genome shotgun (WGS) entry which is preliminary data.</text>
</comment>
<dbReference type="EMBL" id="JAHBOM010000026">
    <property type="protein sequence ID" value="MBU8826512.1"/>
    <property type="molecule type" value="Genomic_DNA"/>
</dbReference>
<sequence>MNGQQRTPAQAAAAGADRRQPDDPWWSYTQGCAAALSRGAEPPVVATHGPLLQPNEVTRLSAPANYSRLVGGDGHFDRAGAPFFVNPLLMAGAMATQGAINRGRRRRAEQDAQPTWRNHRQTAVLTTNLRLMCSRPDGGYVSFWYQDLAEFYPHPHARTLVMSFDEDHTPPLQLTGPAVPAISLWAGHAIYGDSWREHPHLAALIPTQQQQRDHPNHSHQQNHHEQSNGGLTAEQEQWWTEQQQRRRPRSDRSADEQGLSR</sequence>
<reference evidence="2 3" key="1">
    <citation type="submission" date="2021-05" db="EMBL/GenBank/DDBJ databases">
        <title>Draft Genome Sequences of Clinical Respiratory Isolates of Mycobacterium goodii Recovered in Ireland.</title>
        <authorList>
            <person name="Flanagan P.R."/>
            <person name="Mok S."/>
            <person name="Roycroft E."/>
            <person name="Rogers T.R."/>
            <person name="Fitzgibbon M."/>
        </authorList>
    </citation>
    <scope>NUCLEOTIDE SEQUENCE [LARGE SCALE GENOMIC DNA]</scope>
    <source>
        <strain evidence="2 3">14IE55</strain>
    </source>
</reference>
<dbReference type="RefSeq" id="WP_214395843.1">
    <property type="nucleotide sequence ID" value="NZ_JAHBOM010000026.1"/>
</dbReference>
<organism evidence="2 3">
    <name type="scientific">Mycolicibacterium goodii</name>
    <name type="common">Mycobacterium goodii</name>
    <dbReference type="NCBI Taxonomy" id="134601"/>
    <lineage>
        <taxon>Bacteria</taxon>
        <taxon>Bacillati</taxon>
        <taxon>Actinomycetota</taxon>
        <taxon>Actinomycetes</taxon>
        <taxon>Mycobacteriales</taxon>
        <taxon>Mycobacteriaceae</taxon>
        <taxon>Mycolicibacterium</taxon>
    </lineage>
</organism>
<feature type="compositionally biased region" description="Basic and acidic residues" evidence="1">
    <location>
        <begin position="211"/>
        <end position="226"/>
    </location>
</feature>
<protein>
    <submittedName>
        <fullName evidence="2">Uncharacterized protein</fullName>
    </submittedName>
</protein>
<feature type="compositionally biased region" description="Low complexity" evidence="1">
    <location>
        <begin position="1"/>
        <end position="15"/>
    </location>
</feature>
<keyword evidence="3" id="KW-1185">Reference proteome</keyword>
<accession>A0ABS6HV08</accession>
<name>A0ABS6HV08_MYCGD</name>